<evidence type="ECO:0000256" key="1">
    <source>
        <dbReference type="ARBA" id="ARBA00022630"/>
    </source>
</evidence>
<dbReference type="InterPro" id="IPR005025">
    <property type="entry name" value="FMN_Rdtase-like_dom"/>
</dbReference>
<evidence type="ECO:0000259" key="3">
    <source>
        <dbReference type="Pfam" id="PF00561"/>
    </source>
</evidence>
<keyword evidence="6" id="KW-1185">Reference proteome</keyword>
<evidence type="ECO:0000256" key="2">
    <source>
        <dbReference type="ARBA" id="ARBA00022643"/>
    </source>
</evidence>
<dbReference type="Pfam" id="PF00561">
    <property type="entry name" value="Abhydrolase_1"/>
    <property type="match status" value="1"/>
</dbReference>
<dbReference type="PANTHER" id="PTHR43278">
    <property type="entry name" value="NAD(P)H-DEPENDENT FMN-CONTAINING OXIDOREDUCTASE YWQN-RELATED"/>
    <property type="match status" value="1"/>
</dbReference>
<dbReference type="OrthoDB" id="9790975at2"/>
<dbReference type="Gene3D" id="3.40.50.1820">
    <property type="entry name" value="alpha/beta hydrolase"/>
    <property type="match status" value="1"/>
</dbReference>
<dbReference type="Pfam" id="PF03358">
    <property type="entry name" value="FMN_red"/>
    <property type="match status" value="1"/>
</dbReference>
<dbReference type="InterPro" id="IPR051796">
    <property type="entry name" value="ISF_SsuE-like"/>
</dbReference>
<evidence type="ECO:0008006" key="7">
    <source>
        <dbReference type="Google" id="ProtNLM"/>
    </source>
</evidence>
<proteinExistence type="predicted"/>
<sequence>MASADLGNLHIFYEDMGSGPVVLLIHGSFTRGDEAFSSLLPRLAARYRVLCPDLRGHGRSRCEDLFWDEPMLARDMLRLLNAVGVERAHMVGHSMGGDVAMSCAVMQPERALSLVSIGSAGLANPALARYLDRLAPERAERARHSAFFAHLEAQHQAAHRGDWRRMFRQTIESCMRYPDFSPTDLARLRMPFLLLYGEKDDLVLPEEVAHLAACCPDFRSRVIPGAGHSPQSSARFCPRLHGSCWIFSKWPKPLQRLSECKEPQTREQAMSVLMINGSPHARGCTFTALSTVAVQLKKKGIESEIIHIGVKPIAGCIACGKCAESGHCVFTDDSVNEAIDKLRSAEGLVVGSPVYYAGPNGALCAFLDRMFFMKGSAYAFKPAACVVNCRRGGASAAFDRLNKYFTINRMPVVSSQYWNATHGRRPEEQAHDLEGLQIMRTLGDNMAWLIRCIAAGRAAGIKPPEMEPWQPTHFIMQ</sequence>
<evidence type="ECO:0000313" key="5">
    <source>
        <dbReference type="EMBL" id="AVD71024.1"/>
    </source>
</evidence>
<dbReference type="Gene3D" id="3.40.50.360">
    <property type="match status" value="1"/>
</dbReference>
<reference evidence="5 6" key="1">
    <citation type="journal article" date="2018" name="MBio">
        <title>Insights into the evolution of host association through the isolation and characterization of a novel human periodontal pathobiont, Desulfobulbus oralis.</title>
        <authorList>
            <person name="Cross K.L."/>
            <person name="Chirania P."/>
            <person name="Xiong W."/>
            <person name="Beall C.J."/>
            <person name="Elkins J.G."/>
            <person name="Giannone R.J."/>
            <person name="Griffen A.L."/>
            <person name="Guss A.M."/>
            <person name="Hettich R.L."/>
            <person name="Joshi S.S."/>
            <person name="Mokrzan E.M."/>
            <person name="Martin R.K."/>
            <person name="Zhulin I.B."/>
            <person name="Leys E.J."/>
            <person name="Podar M."/>
        </authorList>
    </citation>
    <scope>NUCLEOTIDE SEQUENCE [LARGE SCALE GENOMIC DNA]</scope>
    <source>
        <strain evidence="5 6">ORNL</strain>
    </source>
</reference>
<keyword evidence="2" id="KW-0288">FMN</keyword>
<dbReference type="GO" id="GO:0016491">
    <property type="term" value="F:oxidoreductase activity"/>
    <property type="evidence" value="ECO:0007669"/>
    <property type="project" value="InterPro"/>
</dbReference>
<evidence type="ECO:0000259" key="4">
    <source>
        <dbReference type="Pfam" id="PF03358"/>
    </source>
</evidence>
<dbReference type="Proteomes" id="UP000239867">
    <property type="component" value="Chromosome"/>
</dbReference>
<feature type="domain" description="AB hydrolase-1" evidence="3">
    <location>
        <begin position="20"/>
        <end position="231"/>
    </location>
</feature>
<dbReference type="InterPro" id="IPR029058">
    <property type="entry name" value="AB_hydrolase_fold"/>
</dbReference>
<dbReference type="InterPro" id="IPR029039">
    <property type="entry name" value="Flavoprotein-like_sf"/>
</dbReference>
<dbReference type="InterPro" id="IPR000073">
    <property type="entry name" value="AB_hydrolase_1"/>
</dbReference>
<dbReference type="PRINTS" id="PR00111">
    <property type="entry name" value="ABHYDROLASE"/>
</dbReference>
<protein>
    <recommendedName>
        <fullName evidence="7">NADPH-dependent FMN reductase</fullName>
    </recommendedName>
</protein>
<feature type="domain" description="NADPH-dependent FMN reductase-like" evidence="4">
    <location>
        <begin position="270"/>
        <end position="422"/>
    </location>
</feature>
<dbReference type="PANTHER" id="PTHR43278:SF4">
    <property type="entry name" value="NAD(P)H-DEPENDENT FMN-CONTAINING OXIDOREDUCTASE YWQN-RELATED"/>
    <property type="match status" value="1"/>
</dbReference>
<organism evidence="5 6">
    <name type="scientific">Desulfobulbus oralis</name>
    <dbReference type="NCBI Taxonomy" id="1986146"/>
    <lineage>
        <taxon>Bacteria</taxon>
        <taxon>Pseudomonadati</taxon>
        <taxon>Thermodesulfobacteriota</taxon>
        <taxon>Desulfobulbia</taxon>
        <taxon>Desulfobulbales</taxon>
        <taxon>Desulfobulbaceae</taxon>
        <taxon>Desulfobulbus</taxon>
    </lineage>
</organism>
<accession>A0A2L1GN01</accession>
<dbReference type="EMBL" id="CP021255">
    <property type="protein sequence ID" value="AVD71024.1"/>
    <property type="molecule type" value="Genomic_DNA"/>
</dbReference>
<dbReference type="KEGG" id="deo:CAY53_05635"/>
<name>A0A2L1GN01_9BACT</name>
<evidence type="ECO:0000313" key="6">
    <source>
        <dbReference type="Proteomes" id="UP000239867"/>
    </source>
</evidence>
<dbReference type="SUPFAM" id="SSF53474">
    <property type="entry name" value="alpha/beta-Hydrolases"/>
    <property type="match status" value="1"/>
</dbReference>
<dbReference type="AlphaFoldDB" id="A0A2L1GN01"/>
<dbReference type="SUPFAM" id="SSF52218">
    <property type="entry name" value="Flavoproteins"/>
    <property type="match status" value="1"/>
</dbReference>
<gene>
    <name evidence="5" type="ORF">CAY53_05635</name>
</gene>
<keyword evidence="1" id="KW-0285">Flavoprotein</keyword>